<dbReference type="InterPro" id="IPR029357">
    <property type="entry name" value="SPATA7"/>
</dbReference>
<dbReference type="PANTHER" id="PTHR14917:SF4">
    <property type="entry name" value="SPERMATOGENESIS-ASSOCIATED 7"/>
    <property type="match status" value="1"/>
</dbReference>
<feature type="compositionally biased region" description="Polar residues" evidence="1">
    <location>
        <begin position="290"/>
        <end position="303"/>
    </location>
</feature>
<sequence length="598" mass="67013">MAGRPKSRGSPAPPGVMASPFKGHLVLKSSPFAPSTNKITEQYMIQDHLSVHYKKLSTAKPAIDNRVPASMVKSVKYRDQQRRLMLEKEMKKFQRELKSARSASRMSSRPNTPMKAQHPEQDLSASDLDLLENILEDRHRSPSHYRNPNIVPSNIPPQPRPRRPRSAQPQYPEDLETAVDIAQEVASPAPARPRSAYSARSARSRTGSVPMATTRGTTNAADQSKVNQLPRNTPDGDILNTRAHKFRSPDRPFTPRTLNRTGVQSRLAQSKCYNAPRRKKPPKPADNDGRQSVASDLNMSELSYTDVPPQPAPRASRQEEQSRVPPLDIEKDADHARWVEEQAKRMERLTVKEDSWSTVPQPAERRMSDTNRSMYSTKNRTKSQTMKQIEAEEEELKYLEFVTDVTNDILARGIFTNKVLLQVFDSHVQKRRGELNETRMHQMIDILREDLGIADDSKAPDTRYTLRPRPDDDEDTLGDQPATMGSDTFGPEDVSREYENILNKQATGGGLDDTDTLPKAAEDASEVRTENGHAEEDDRHAPAGSPLSLSEDEDDSKGSEDEDGKKGEDERKERRDSTSSPTLSSTSTSEKSLSASMS</sequence>
<dbReference type="PANTHER" id="PTHR14917">
    <property type="entry name" value="SPERMATOGENESIS-ASSOCIATED PROTEIN 7"/>
    <property type="match status" value="1"/>
</dbReference>
<gene>
    <name evidence="3" type="primary">LOC109472318</name>
</gene>
<dbReference type="RefSeq" id="XP_019627567.1">
    <property type="nucleotide sequence ID" value="XM_019772008.1"/>
</dbReference>
<dbReference type="OrthoDB" id="6263678at2759"/>
<feature type="compositionally biased region" description="Polar residues" evidence="1">
    <location>
        <begin position="256"/>
        <end position="272"/>
    </location>
</feature>
<protein>
    <submittedName>
        <fullName evidence="3">Spermatogenesis-associated protein 7-like isoform X1</fullName>
    </submittedName>
</protein>
<dbReference type="Pfam" id="PF15244">
    <property type="entry name" value="HSD3"/>
    <property type="match status" value="1"/>
</dbReference>
<feature type="compositionally biased region" description="Low complexity" evidence="1">
    <location>
        <begin position="578"/>
        <end position="598"/>
    </location>
</feature>
<dbReference type="GO" id="GO:0000226">
    <property type="term" value="P:microtubule cytoskeleton organization"/>
    <property type="evidence" value="ECO:0007669"/>
    <property type="project" value="TreeGrafter"/>
</dbReference>
<feature type="region of interest" description="Disordered" evidence="1">
    <location>
        <begin position="456"/>
        <end position="598"/>
    </location>
</feature>
<feature type="compositionally biased region" description="Basic and acidic residues" evidence="1">
    <location>
        <begin position="520"/>
        <end position="541"/>
    </location>
</feature>
<dbReference type="Proteomes" id="UP000515135">
    <property type="component" value="Unplaced"/>
</dbReference>
<evidence type="ECO:0000313" key="3">
    <source>
        <dbReference type="RefSeq" id="XP_019627567.1"/>
    </source>
</evidence>
<feature type="compositionally biased region" description="Low complexity" evidence="1">
    <location>
        <begin position="100"/>
        <end position="109"/>
    </location>
</feature>
<feature type="region of interest" description="Disordered" evidence="1">
    <location>
        <begin position="352"/>
        <end position="386"/>
    </location>
</feature>
<feature type="compositionally biased region" description="Basic and acidic residues" evidence="1">
    <location>
        <begin position="556"/>
        <end position="577"/>
    </location>
</feature>
<evidence type="ECO:0000256" key="1">
    <source>
        <dbReference type="SAM" id="MobiDB-lite"/>
    </source>
</evidence>
<feature type="region of interest" description="Disordered" evidence="1">
    <location>
        <begin position="139"/>
        <end position="171"/>
    </location>
</feature>
<dbReference type="GeneID" id="109472318"/>
<evidence type="ECO:0000313" key="2">
    <source>
        <dbReference type="Proteomes" id="UP000515135"/>
    </source>
</evidence>
<dbReference type="GO" id="GO:0036064">
    <property type="term" value="C:ciliary basal body"/>
    <property type="evidence" value="ECO:0007669"/>
    <property type="project" value="TreeGrafter"/>
</dbReference>
<feature type="compositionally biased region" description="Basic and acidic residues" evidence="1">
    <location>
        <begin position="316"/>
        <end position="334"/>
    </location>
</feature>
<reference evidence="3" key="1">
    <citation type="submission" date="2025-08" db="UniProtKB">
        <authorList>
            <consortium name="RefSeq"/>
        </authorList>
    </citation>
    <scope>IDENTIFICATION</scope>
    <source>
        <tissue evidence="3">Gonad</tissue>
    </source>
</reference>
<dbReference type="KEGG" id="bbel:109472318"/>
<accession>A0A6P4Z915</accession>
<organism evidence="2 3">
    <name type="scientific">Branchiostoma belcheri</name>
    <name type="common">Amphioxus</name>
    <dbReference type="NCBI Taxonomy" id="7741"/>
    <lineage>
        <taxon>Eukaryota</taxon>
        <taxon>Metazoa</taxon>
        <taxon>Chordata</taxon>
        <taxon>Cephalochordata</taxon>
        <taxon>Leptocardii</taxon>
        <taxon>Amphioxiformes</taxon>
        <taxon>Branchiostomatidae</taxon>
        <taxon>Branchiostoma</taxon>
    </lineage>
</organism>
<feature type="compositionally biased region" description="Polar residues" evidence="1">
    <location>
        <begin position="370"/>
        <end position="386"/>
    </location>
</feature>
<proteinExistence type="predicted"/>
<feature type="compositionally biased region" description="Low complexity" evidence="1">
    <location>
        <begin position="186"/>
        <end position="205"/>
    </location>
</feature>
<feature type="region of interest" description="Disordered" evidence="1">
    <location>
        <begin position="93"/>
        <end position="122"/>
    </location>
</feature>
<feature type="region of interest" description="Disordered" evidence="1">
    <location>
        <begin position="185"/>
        <end position="334"/>
    </location>
</feature>
<dbReference type="AlphaFoldDB" id="A0A6P4Z915"/>
<feature type="compositionally biased region" description="Polar residues" evidence="1">
    <location>
        <begin position="214"/>
        <end position="231"/>
    </location>
</feature>
<dbReference type="GO" id="GO:0005930">
    <property type="term" value="C:axoneme"/>
    <property type="evidence" value="ECO:0007669"/>
    <property type="project" value="TreeGrafter"/>
</dbReference>
<keyword evidence="2" id="KW-1185">Reference proteome</keyword>
<name>A0A6P4Z915_BRABE</name>